<evidence type="ECO:0000313" key="2">
    <source>
        <dbReference type="Proteomes" id="UP000006729"/>
    </source>
</evidence>
<gene>
    <name evidence="1" type="ORF">POPTR_015G020950v4</name>
</gene>
<name>A0ACC0RV28_POPTR</name>
<accession>A0ACC0RV28</accession>
<keyword evidence="2" id="KW-1185">Reference proteome</keyword>
<dbReference type="Proteomes" id="UP000006729">
    <property type="component" value="Chromosome 15"/>
</dbReference>
<proteinExistence type="predicted"/>
<reference evidence="1 2" key="1">
    <citation type="journal article" date="2006" name="Science">
        <title>The genome of black cottonwood, Populus trichocarpa (Torr. &amp; Gray).</title>
        <authorList>
            <person name="Tuskan G.A."/>
            <person name="Difazio S."/>
            <person name="Jansson S."/>
            <person name="Bohlmann J."/>
            <person name="Grigoriev I."/>
            <person name="Hellsten U."/>
            <person name="Putnam N."/>
            <person name="Ralph S."/>
            <person name="Rombauts S."/>
            <person name="Salamov A."/>
            <person name="Schein J."/>
            <person name="Sterck L."/>
            <person name="Aerts A."/>
            <person name="Bhalerao R.R."/>
            <person name="Bhalerao R.P."/>
            <person name="Blaudez D."/>
            <person name="Boerjan W."/>
            <person name="Brun A."/>
            <person name="Brunner A."/>
            <person name="Busov V."/>
            <person name="Campbell M."/>
            <person name="Carlson J."/>
            <person name="Chalot M."/>
            <person name="Chapman J."/>
            <person name="Chen G.L."/>
            <person name="Cooper D."/>
            <person name="Coutinho P.M."/>
            <person name="Couturier J."/>
            <person name="Covert S."/>
            <person name="Cronk Q."/>
            <person name="Cunningham R."/>
            <person name="Davis J."/>
            <person name="Degroeve S."/>
            <person name="Dejardin A."/>
            <person name="Depamphilis C."/>
            <person name="Detter J."/>
            <person name="Dirks B."/>
            <person name="Dubchak I."/>
            <person name="Duplessis S."/>
            <person name="Ehlting J."/>
            <person name="Ellis B."/>
            <person name="Gendler K."/>
            <person name="Goodstein D."/>
            <person name="Gribskov M."/>
            <person name="Grimwood J."/>
            <person name="Groover A."/>
            <person name="Gunter L."/>
            <person name="Hamberger B."/>
            <person name="Heinze B."/>
            <person name="Helariutta Y."/>
            <person name="Henrissat B."/>
            <person name="Holligan D."/>
            <person name="Holt R."/>
            <person name="Huang W."/>
            <person name="Islam-Faridi N."/>
            <person name="Jones S."/>
            <person name="Jones-Rhoades M."/>
            <person name="Jorgensen R."/>
            <person name="Joshi C."/>
            <person name="Kangasjarvi J."/>
            <person name="Karlsson J."/>
            <person name="Kelleher C."/>
            <person name="Kirkpatrick R."/>
            <person name="Kirst M."/>
            <person name="Kohler A."/>
            <person name="Kalluri U."/>
            <person name="Larimer F."/>
            <person name="Leebens-Mack J."/>
            <person name="Leple J.C."/>
            <person name="Locascio P."/>
            <person name="Lou Y."/>
            <person name="Lucas S."/>
            <person name="Martin F."/>
            <person name="Montanini B."/>
            <person name="Napoli C."/>
            <person name="Nelson D.R."/>
            <person name="Nelson C."/>
            <person name="Nieminen K."/>
            <person name="Nilsson O."/>
            <person name="Pereda V."/>
            <person name="Peter G."/>
            <person name="Philippe R."/>
            <person name="Pilate G."/>
            <person name="Poliakov A."/>
            <person name="Razumovskaya J."/>
            <person name="Richardson P."/>
            <person name="Rinaldi C."/>
            <person name="Ritland K."/>
            <person name="Rouze P."/>
            <person name="Ryaboy D."/>
            <person name="Schmutz J."/>
            <person name="Schrader J."/>
            <person name="Segerman B."/>
            <person name="Shin H."/>
            <person name="Siddiqui A."/>
            <person name="Sterky F."/>
            <person name="Terry A."/>
            <person name="Tsai C.J."/>
            <person name="Uberbacher E."/>
            <person name="Unneberg P."/>
            <person name="Vahala J."/>
            <person name="Wall K."/>
            <person name="Wessler S."/>
            <person name="Yang G."/>
            <person name="Yin T."/>
            <person name="Douglas C."/>
            <person name="Marra M."/>
            <person name="Sandberg G."/>
            <person name="Van de Peer Y."/>
            <person name="Rokhsar D."/>
        </authorList>
    </citation>
    <scope>NUCLEOTIDE SEQUENCE [LARGE SCALE GENOMIC DNA]</scope>
    <source>
        <strain evidence="2">cv. Nisqually</strain>
    </source>
</reference>
<organism evidence="1 2">
    <name type="scientific">Populus trichocarpa</name>
    <name type="common">Western balsam poplar</name>
    <name type="synonym">Populus balsamifera subsp. trichocarpa</name>
    <dbReference type="NCBI Taxonomy" id="3694"/>
    <lineage>
        <taxon>Eukaryota</taxon>
        <taxon>Viridiplantae</taxon>
        <taxon>Streptophyta</taxon>
        <taxon>Embryophyta</taxon>
        <taxon>Tracheophyta</taxon>
        <taxon>Spermatophyta</taxon>
        <taxon>Magnoliopsida</taxon>
        <taxon>eudicotyledons</taxon>
        <taxon>Gunneridae</taxon>
        <taxon>Pentapetalae</taxon>
        <taxon>rosids</taxon>
        <taxon>fabids</taxon>
        <taxon>Malpighiales</taxon>
        <taxon>Salicaceae</taxon>
        <taxon>Saliceae</taxon>
        <taxon>Populus</taxon>
    </lineage>
</organism>
<evidence type="ECO:0000313" key="1">
    <source>
        <dbReference type="EMBL" id="KAI9380883.1"/>
    </source>
</evidence>
<comment type="caution">
    <text evidence="1">The sequence shown here is derived from an EMBL/GenBank/DDBJ whole genome shotgun (WGS) entry which is preliminary data.</text>
</comment>
<protein>
    <submittedName>
        <fullName evidence="1">Uncharacterized protein</fullName>
    </submittedName>
</protein>
<sequence length="117" mass="13457">MAKSTDKHRFLTLKVTEPAKKRTKTRGKISQTESKGRRTLIAPNNLKQKSPNFPLVGNKIAQTSQVGNLKVTIHTQGSRTERERKRAKLPLQLIMPKTIPKYRCFCPYVREPKQLFV</sequence>
<dbReference type="EMBL" id="CM009304">
    <property type="protein sequence ID" value="KAI9380883.1"/>
    <property type="molecule type" value="Genomic_DNA"/>
</dbReference>